<dbReference type="Proteomes" id="UP000823775">
    <property type="component" value="Unassembled WGS sequence"/>
</dbReference>
<sequence length="71" mass="7877">MISLTQPQPTQDNYISHGKKCYGLALIAVLQSGIVGNVCKMEIIKWASPRFHTSSSQLLLESFCTECPFDT</sequence>
<accession>A0ABS8S8B0</accession>
<name>A0ABS8S8B0_DATST</name>
<gene>
    <name evidence="1" type="ORF">HAX54_026980</name>
</gene>
<dbReference type="EMBL" id="JACEIK010000328">
    <property type="protein sequence ID" value="MCD7455077.1"/>
    <property type="molecule type" value="Genomic_DNA"/>
</dbReference>
<keyword evidence="2" id="KW-1185">Reference proteome</keyword>
<evidence type="ECO:0000313" key="1">
    <source>
        <dbReference type="EMBL" id="MCD7455077.1"/>
    </source>
</evidence>
<protein>
    <submittedName>
        <fullName evidence="1">Uncharacterized protein</fullName>
    </submittedName>
</protein>
<organism evidence="1 2">
    <name type="scientific">Datura stramonium</name>
    <name type="common">Jimsonweed</name>
    <name type="synonym">Common thornapple</name>
    <dbReference type="NCBI Taxonomy" id="4076"/>
    <lineage>
        <taxon>Eukaryota</taxon>
        <taxon>Viridiplantae</taxon>
        <taxon>Streptophyta</taxon>
        <taxon>Embryophyta</taxon>
        <taxon>Tracheophyta</taxon>
        <taxon>Spermatophyta</taxon>
        <taxon>Magnoliopsida</taxon>
        <taxon>eudicotyledons</taxon>
        <taxon>Gunneridae</taxon>
        <taxon>Pentapetalae</taxon>
        <taxon>asterids</taxon>
        <taxon>lamiids</taxon>
        <taxon>Solanales</taxon>
        <taxon>Solanaceae</taxon>
        <taxon>Solanoideae</taxon>
        <taxon>Datureae</taxon>
        <taxon>Datura</taxon>
    </lineage>
</organism>
<reference evidence="1 2" key="1">
    <citation type="journal article" date="2021" name="BMC Genomics">
        <title>Datura genome reveals duplications of psychoactive alkaloid biosynthetic genes and high mutation rate following tissue culture.</title>
        <authorList>
            <person name="Rajewski A."/>
            <person name="Carter-House D."/>
            <person name="Stajich J."/>
            <person name="Litt A."/>
        </authorList>
    </citation>
    <scope>NUCLEOTIDE SEQUENCE [LARGE SCALE GENOMIC DNA]</scope>
    <source>
        <strain evidence="1">AR-01</strain>
    </source>
</reference>
<evidence type="ECO:0000313" key="2">
    <source>
        <dbReference type="Proteomes" id="UP000823775"/>
    </source>
</evidence>
<proteinExistence type="predicted"/>
<comment type="caution">
    <text evidence="1">The sequence shown here is derived from an EMBL/GenBank/DDBJ whole genome shotgun (WGS) entry which is preliminary data.</text>
</comment>